<name>A0A1B6HB52_9HEMI</name>
<dbReference type="InterPro" id="IPR016719">
    <property type="entry name" value="CAMLG"/>
</dbReference>
<evidence type="ECO:0000256" key="1">
    <source>
        <dbReference type="SAM" id="Phobius"/>
    </source>
</evidence>
<dbReference type="PANTHER" id="PTHR15026">
    <property type="entry name" value="CALCIUM-SIGNAL MODULATING CYCLOPHILIN LIGAND CAML"/>
    <property type="match status" value="1"/>
</dbReference>
<proteinExistence type="predicted"/>
<accession>A0A1B6HB52</accession>
<dbReference type="PANTHER" id="PTHR15026:SF0">
    <property type="entry name" value="GUIDED ENTRY OF TAIL-ANCHORED PROTEINS FACTOR CAMLG"/>
    <property type="match status" value="1"/>
</dbReference>
<keyword evidence="1" id="KW-1133">Transmembrane helix</keyword>
<reference evidence="2" key="1">
    <citation type="submission" date="2015-11" db="EMBL/GenBank/DDBJ databases">
        <title>De novo transcriptome assembly of four potential Pierce s Disease insect vectors from Arizona vineyards.</title>
        <authorList>
            <person name="Tassone E.E."/>
        </authorList>
    </citation>
    <scope>NUCLEOTIDE SEQUENCE</scope>
</reference>
<feature type="transmembrane region" description="Helical" evidence="1">
    <location>
        <begin position="140"/>
        <end position="158"/>
    </location>
</feature>
<dbReference type="EMBL" id="GECU01012274">
    <property type="protein sequence ID" value="JAS95432.1"/>
    <property type="molecule type" value="Transcribed_RNA"/>
</dbReference>
<feature type="transmembrane region" description="Helical" evidence="1">
    <location>
        <begin position="197"/>
        <end position="217"/>
    </location>
</feature>
<protein>
    <submittedName>
        <fullName evidence="2">Uncharacterized protein</fullName>
    </submittedName>
</protein>
<dbReference type="EMBL" id="GECU01035771">
    <property type="protein sequence ID" value="JAS71935.1"/>
    <property type="molecule type" value="Transcribed_RNA"/>
</dbReference>
<organism evidence="2">
    <name type="scientific">Homalodisca liturata</name>
    <dbReference type="NCBI Taxonomy" id="320908"/>
    <lineage>
        <taxon>Eukaryota</taxon>
        <taxon>Metazoa</taxon>
        <taxon>Ecdysozoa</taxon>
        <taxon>Arthropoda</taxon>
        <taxon>Hexapoda</taxon>
        <taxon>Insecta</taxon>
        <taxon>Pterygota</taxon>
        <taxon>Neoptera</taxon>
        <taxon>Paraneoptera</taxon>
        <taxon>Hemiptera</taxon>
        <taxon>Auchenorrhyncha</taxon>
        <taxon>Membracoidea</taxon>
        <taxon>Cicadellidae</taxon>
        <taxon>Cicadellinae</taxon>
        <taxon>Proconiini</taxon>
        <taxon>Homalodisca</taxon>
    </lineage>
</organism>
<keyword evidence="1" id="KW-0472">Membrane</keyword>
<evidence type="ECO:0000313" key="3">
    <source>
        <dbReference type="EMBL" id="JAS95432.1"/>
    </source>
</evidence>
<keyword evidence="1" id="KW-0812">Transmembrane</keyword>
<gene>
    <name evidence="3" type="ORF">g.26135</name>
    <name evidence="2" type="ORF">g.26136</name>
</gene>
<dbReference type="GO" id="GO:0071816">
    <property type="term" value="P:tail-anchored membrane protein insertion into ER membrane"/>
    <property type="evidence" value="ECO:0007669"/>
    <property type="project" value="TreeGrafter"/>
</dbReference>
<evidence type="ECO:0000313" key="2">
    <source>
        <dbReference type="EMBL" id="JAS71935.1"/>
    </source>
</evidence>
<dbReference type="AlphaFoldDB" id="A0A1B6HB52"/>
<sequence length="218" mass="24459">MSADILQARREARRRKILENSENRLRRITGRNEVKESLDEDGEVKNATSEVLLNGKVNYGKMDCSYFPSQAQIPAGDTLPAGILHSEQLNPSLSEMSVDEEVSSQSTTLHQPSSMFYISMAVLFRLFLEFDVLYLCGDSMVIAFLVMKCGVICVYGSFIPESSRFLGSLLLLSGISPQKIRVLTLVTSVVYSILRDFALYMFVFVFSDLLIGILKYLL</sequence>
<dbReference type="GO" id="GO:0043529">
    <property type="term" value="C:GET complex"/>
    <property type="evidence" value="ECO:0007669"/>
    <property type="project" value="TreeGrafter"/>
</dbReference>